<organism evidence="2 3">
    <name type="scientific">Macrostomum lignano</name>
    <dbReference type="NCBI Taxonomy" id="282301"/>
    <lineage>
        <taxon>Eukaryota</taxon>
        <taxon>Metazoa</taxon>
        <taxon>Spiralia</taxon>
        <taxon>Lophotrochozoa</taxon>
        <taxon>Platyhelminthes</taxon>
        <taxon>Rhabditophora</taxon>
        <taxon>Macrostomorpha</taxon>
        <taxon>Macrostomida</taxon>
        <taxon>Macrostomidae</taxon>
        <taxon>Macrostomum</taxon>
    </lineage>
</organism>
<sequence length="81" mass="8702">MYLPAHHSPSMLALATYSGRPWSLPLIRACLGAVLPLPGHPLSKPGPRSQAQLASSLNAPGTTRRHQMLTAPAGISARWRR</sequence>
<dbReference type="WBParaSite" id="maker-unitig_30797-snap-gene-0.2-mRNA-1">
    <property type="protein sequence ID" value="maker-unitig_30797-snap-gene-0.2-mRNA-1"/>
    <property type="gene ID" value="maker-unitig_30797-snap-gene-0.2"/>
</dbReference>
<proteinExistence type="predicted"/>
<dbReference type="Proteomes" id="UP000095280">
    <property type="component" value="Unplaced"/>
</dbReference>
<feature type="region of interest" description="Disordered" evidence="1">
    <location>
        <begin position="41"/>
        <end position="81"/>
    </location>
</feature>
<accession>A0A1I8FDV6</accession>
<protein>
    <submittedName>
        <fullName evidence="3">Secreted protein</fullName>
    </submittedName>
</protein>
<evidence type="ECO:0000256" key="1">
    <source>
        <dbReference type="SAM" id="MobiDB-lite"/>
    </source>
</evidence>
<keyword evidence="2" id="KW-1185">Reference proteome</keyword>
<evidence type="ECO:0000313" key="3">
    <source>
        <dbReference type="WBParaSite" id="maker-unitig_30797-snap-gene-0.2-mRNA-1"/>
    </source>
</evidence>
<feature type="compositionally biased region" description="Polar residues" evidence="1">
    <location>
        <begin position="49"/>
        <end position="61"/>
    </location>
</feature>
<evidence type="ECO:0000313" key="2">
    <source>
        <dbReference type="Proteomes" id="UP000095280"/>
    </source>
</evidence>
<name>A0A1I8FDV6_9PLAT</name>
<reference evidence="3" key="1">
    <citation type="submission" date="2016-11" db="UniProtKB">
        <authorList>
            <consortium name="WormBaseParasite"/>
        </authorList>
    </citation>
    <scope>IDENTIFICATION</scope>
</reference>
<dbReference type="AlphaFoldDB" id="A0A1I8FDV6"/>